<dbReference type="InterPro" id="IPR014031">
    <property type="entry name" value="Ketoacyl_synth_C"/>
</dbReference>
<keyword evidence="10" id="KW-1185">Reference proteome</keyword>
<dbReference type="SMART" id="SM00829">
    <property type="entry name" value="PKS_ER"/>
    <property type="match status" value="1"/>
</dbReference>
<dbReference type="Gene3D" id="3.40.366.10">
    <property type="entry name" value="Malonyl-Coenzyme A Acyl Carrier Protein, domain 2"/>
    <property type="match status" value="1"/>
</dbReference>
<dbReference type="Gene3D" id="3.90.180.10">
    <property type="entry name" value="Medium-chain alcohol dehydrogenases, catalytic domain"/>
    <property type="match status" value="2"/>
</dbReference>
<dbReference type="SMART" id="SM00827">
    <property type="entry name" value="PKS_AT"/>
    <property type="match status" value="1"/>
</dbReference>
<evidence type="ECO:0000256" key="5">
    <source>
        <dbReference type="ARBA" id="ARBA00023268"/>
    </source>
</evidence>
<dbReference type="Gene3D" id="3.40.50.720">
    <property type="entry name" value="NAD(P)-binding Rossmann-like Domain"/>
    <property type="match status" value="2"/>
</dbReference>
<gene>
    <name evidence="9" type="ORF">BDV29DRAFT_151769</name>
</gene>
<dbReference type="SUPFAM" id="SSF53901">
    <property type="entry name" value="Thiolase-like"/>
    <property type="match status" value="1"/>
</dbReference>
<dbReference type="Proteomes" id="UP000326565">
    <property type="component" value="Unassembled WGS sequence"/>
</dbReference>
<dbReference type="Pfam" id="PF08659">
    <property type="entry name" value="KR"/>
    <property type="match status" value="1"/>
</dbReference>
<protein>
    <recommendedName>
        <fullName evidence="11">Polyketide synthase</fullName>
    </recommendedName>
</protein>
<dbReference type="InterPro" id="IPR016036">
    <property type="entry name" value="Malonyl_transacylase_ACP-bd"/>
</dbReference>
<dbReference type="GO" id="GO:0016491">
    <property type="term" value="F:oxidoreductase activity"/>
    <property type="evidence" value="ECO:0007669"/>
    <property type="project" value="InterPro"/>
</dbReference>
<dbReference type="Pfam" id="PF00698">
    <property type="entry name" value="Acyl_transf_1"/>
    <property type="match status" value="1"/>
</dbReference>
<feature type="domain" description="PKS/mFAS DH" evidence="8">
    <location>
        <begin position="695"/>
        <end position="994"/>
    </location>
</feature>
<sequence>MKPLSAAVKNHDTIRAIIHGTGVNHDGRTPGISLPDEVTQERLIRGTYRLAGLDPKDIMFVESHGTGTIAGDVIESKAIVNAFNSAERSLPLYVGAIKSGIGHLESAAGIAGIIKSILVLESGIIPPNVNLEKVNPDIKAKELNLSFPTKCVAWPAPGARQISVNSFGFGGTNAHCILGDAHHFMKAKGVSAAHKTRATIPVEEEIGYLITSLEQRSRIRSSEASTKSMICQDGDTVKGQPAICEDGLGRDGCVLSSAKRLFVFAFDRDTLKRFMSEYLACIKSHFQCAPTEMAIFLKDFAYMLSERRSRFRWNKFVVAGSYSELVYRLSGVIGLSEGPSLLRAIKVIFVFTGQGAQYARMGMQLLLGSPWLLLEELLRDEKRSSINNPAVSIPARVAVQIALVDLLASWNIFPVSVVGHTSGEVSAAYCSGRLTRKAAWKIAYYRGYVSNRTTRKGSMLITGLDEGGLAPYIHQVKQEISGEMAIACYNSPKNITLSGDVTVIDRMKQSLDDSGVFARKLSVQKNAYHSGLMSEVADEYLHLIDITGAVVGPDTFSGAYWVRNLVAPVRFTDALCSTRHEISGKGSSSPMVLIEVGPHPALQSAIRDTMGTEISYKGLLTRQDSGLDTMLNAVGELSCEGVPVDILKVNEAATPTSYESNMFVDLPICPFNHHERLIFEDHLSRNSRLSRFPRHSLFGAPVADWNPHCPRWRYILNVYEDPWLTGHVIESQYVFPGAGYATMVIEALKQTVDQDSEICGFRLRNISFESLLVIPDTKEGIEICLCLFPIPETNLRSSAVWRGLQVTSYKPIHDTWHENCTGQIMIEYNRPKGTVDNGREDHEAAVAWNLLLEKARKICQTLVDILRMHETNKSTGMTFGPQFKRLLDVTLLVGTILEKHLARRGIQPGFAAIFDLHGKVVLNDLLVGKFVKEVWVSAENDFRRMDSVRSHARLCHEQNGSFEMETHTWDTVTDKGLMSMTGVLVSALKKRDVGTSKNRQSSYILDWKPDGVLLTNGSSKINPDVSITNHDSCSVTDSAAVEAVHPKNAGCTKLALIHPHKDAQTIHSRIDLKQAIIQEADDADIIECELQDLGDVDLIGRLCVFLLEMTHPALPNILRYNFVKLRNTLNSFEKLLWVTGDPVTEPQFNTIAGLIRTIRWERDMDSKDLVTLVTLAIMDNDTTASQLGRAISAIVSCQYLQCSHILRNEEYRLQSGILHVSRLAGCGEADNFLSSRFTDPDLEMVAWKDICHSAVLHNSTPGLLHNMHWETDTYSDSTINAGEVEIQVTAAGLNFKDVLTAMGEIAETGLGQEGAGVIIQVGEKVEDLKPGDHVLFITCLGTMAFRSYVRRDQRFVTMIPTEIPLAVAAGLPLVFSAVIYSLNHAGKLIAGGKILIHAAAGGVGQAANQYAKFTGAEVFTTVSNEEKKNLLMEVYDIAEDHIFSSRDLSFAKGIMRMTKGQGVDMIFNCLHGEALQRSWECIAPFGFTQLEHGFRQLQSGKNMGKIVFVPHDKDIVPMTPVISTPFTFEANATYVLAGGLGGIGRSLAEWMASRGAKRIAFLSRSGKVTKKVEGTIALLVRRGCDYQIFKADITKKGQPNSAFNECREKMPPIRGGAYSALWLLK</sequence>
<dbReference type="Pfam" id="PF16197">
    <property type="entry name" value="KAsynt_C_assoc"/>
    <property type="match status" value="1"/>
</dbReference>
<evidence type="ECO:0000256" key="6">
    <source>
        <dbReference type="PROSITE-ProRule" id="PRU01363"/>
    </source>
</evidence>
<feature type="region of interest" description="N-terminal hotdog fold" evidence="6">
    <location>
        <begin position="695"/>
        <end position="831"/>
    </location>
</feature>
<accession>A0A5N5XFH0</accession>
<keyword evidence="3" id="KW-0808">Transferase</keyword>
<keyword evidence="4" id="KW-0521">NADP</keyword>
<keyword evidence="1" id="KW-0596">Phosphopantetheine</keyword>
<evidence type="ECO:0000259" key="8">
    <source>
        <dbReference type="PROSITE" id="PS52019"/>
    </source>
</evidence>
<dbReference type="InterPro" id="IPR020843">
    <property type="entry name" value="ER"/>
</dbReference>
<dbReference type="PANTHER" id="PTHR43775:SF29">
    <property type="entry name" value="ASPERFURANONE POLYKETIDE SYNTHASE AFOG-RELATED"/>
    <property type="match status" value="1"/>
</dbReference>
<dbReference type="Gene3D" id="3.40.47.10">
    <property type="match status" value="1"/>
</dbReference>
<dbReference type="SUPFAM" id="SSF52151">
    <property type="entry name" value="FabD/lysophospholipase-like"/>
    <property type="match status" value="1"/>
</dbReference>
<dbReference type="InterPro" id="IPR013968">
    <property type="entry name" value="PKS_KR"/>
</dbReference>
<dbReference type="InterPro" id="IPR011032">
    <property type="entry name" value="GroES-like_sf"/>
</dbReference>
<feature type="domain" description="Ketosynthase family 3 (KS3)" evidence="7">
    <location>
        <begin position="1"/>
        <end position="180"/>
    </location>
</feature>
<dbReference type="InterPro" id="IPR013149">
    <property type="entry name" value="ADH-like_C"/>
</dbReference>
<dbReference type="GO" id="GO:0006633">
    <property type="term" value="P:fatty acid biosynthetic process"/>
    <property type="evidence" value="ECO:0007669"/>
    <property type="project" value="TreeGrafter"/>
</dbReference>
<dbReference type="Gene3D" id="3.10.129.110">
    <property type="entry name" value="Polyketide synthase dehydratase"/>
    <property type="match status" value="1"/>
</dbReference>
<evidence type="ECO:0000313" key="9">
    <source>
        <dbReference type="EMBL" id="KAB8079483.1"/>
    </source>
</evidence>
<dbReference type="Pfam" id="PF00107">
    <property type="entry name" value="ADH_zinc_N"/>
    <property type="match status" value="1"/>
</dbReference>
<dbReference type="InterPro" id="IPR049900">
    <property type="entry name" value="PKS_mFAS_DH"/>
</dbReference>
<dbReference type="InterPro" id="IPR020841">
    <property type="entry name" value="PKS_Beta-ketoAc_synthase_dom"/>
</dbReference>
<evidence type="ECO:0008006" key="11">
    <source>
        <dbReference type="Google" id="ProtNLM"/>
    </source>
</evidence>
<evidence type="ECO:0000256" key="4">
    <source>
        <dbReference type="ARBA" id="ARBA00022857"/>
    </source>
</evidence>
<dbReference type="GO" id="GO:0016874">
    <property type="term" value="F:ligase activity"/>
    <property type="evidence" value="ECO:0007669"/>
    <property type="project" value="UniProtKB-KW"/>
</dbReference>
<dbReference type="GO" id="GO:0044550">
    <property type="term" value="P:secondary metabolite biosynthetic process"/>
    <property type="evidence" value="ECO:0007669"/>
    <property type="project" value="UniProtKB-ARBA"/>
</dbReference>
<dbReference type="CDD" id="cd05195">
    <property type="entry name" value="enoyl_red"/>
    <property type="match status" value="1"/>
</dbReference>
<dbReference type="Pfam" id="PF08240">
    <property type="entry name" value="ADH_N"/>
    <property type="match status" value="1"/>
</dbReference>
<dbReference type="SUPFAM" id="SSF50129">
    <property type="entry name" value="GroES-like"/>
    <property type="match status" value="1"/>
</dbReference>
<dbReference type="InterPro" id="IPR014043">
    <property type="entry name" value="Acyl_transferase_dom"/>
</dbReference>
<evidence type="ECO:0000256" key="3">
    <source>
        <dbReference type="ARBA" id="ARBA00022679"/>
    </source>
</evidence>
<keyword evidence="5" id="KW-0511">Multifunctional enzyme</keyword>
<dbReference type="GO" id="GO:0004312">
    <property type="term" value="F:fatty acid synthase activity"/>
    <property type="evidence" value="ECO:0007669"/>
    <property type="project" value="TreeGrafter"/>
</dbReference>
<dbReference type="InterPro" id="IPR032821">
    <property type="entry name" value="PKS_assoc"/>
</dbReference>
<reference evidence="9 10" key="1">
    <citation type="submission" date="2019-04" db="EMBL/GenBank/DDBJ databases">
        <title>Friends and foes A comparative genomics study of 23 Aspergillus species from section Flavi.</title>
        <authorList>
            <consortium name="DOE Joint Genome Institute"/>
            <person name="Kjaerbolling I."/>
            <person name="Vesth T."/>
            <person name="Frisvad J.C."/>
            <person name="Nybo J.L."/>
            <person name="Theobald S."/>
            <person name="Kildgaard S."/>
            <person name="Isbrandt T."/>
            <person name="Kuo A."/>
            <person name="Sato A."/>
            <person name="Lyhne E.K."/>
            <person name="Kogle M.E."/>
            <person name="Wiebenga A."/>
            <person name="Kun R.S."/>
            <person name="Lubbers R.J."/>
            <person name="Makela M.R."/>
            <person name="Barry K."/>
            <person name="Chovatia M."/>
            <person name="Clum A."/>
            <person name="Daum C."/>
            <person name="Haridas S."/>
            <person name="He G."/>
            <person name="LaButti K."/>
            <person name="Lipzen A."/>
            <person name="Mondo S."/>
            <person name="Riley R."/>
            <person name="Salamov A."/>
            <person name="Simmons B.A."/>
            <person name="Magnuson J.K."/>
            <person name="Henrissat B."/>
            <person name="Mortensen U.H."/>
            <person name="Larsen T.O."/>
            <person name="Devries R.P."/>
            <person name="Grigoriev I.V."/>
            <person name="Machida M."/>
            <person name="Baker S.E."/>
            <person name="Andersen M.R."/>
        </authorList>
    </citation>
    <scope>NUCLEOTIDE SEQUENCE [LARGE SCALE GENOMIC DNA]</scope>
    <source>
        <strain evidence="9 10">CBS 151.66</strain>
    </source>
</reference>
<organism evidence="9 10">
    <name type="scientific">Aspergillus leporis</name>
    <dbReference type="NCBI Taxonomy" id="41062"/>
    <lineage>
        <taxon>Eukaryota</taxon>
        <taxon>Fungi</taxon>
        <taxon>Dikarya</taxon>
        <taxon>Ascomycota</taxon>
        <taxon>Pezizomycotina</taxon>
        <taxon>Eurotiomycetes</taxon>
        <taxon>Eurotiomycetidae</taxon>
        <taxon>Eurotiales</taxon>
        <taxon>Aspergillaceae</taxon>
        <taxon>Aspergillus</taxon>
        <taxon>Aspergillus subgen. Circumdati</taxon>
    </lineage>
</organism>
<dbReference type="InterPro" id="IPR016039">
    <property type="entry name" value="Thiolase-like"/>
</dbReference>
<dbReference type="InterPro" id="IPR016035">
    <property type="entry name" value="Acyl_Trfase/lysoPLipase"/>
</dbReference>
<dbReference type="SUPFAM" id="SSF55048">
    <property type="entry name" value="Probable ACP-binding domain of malonyl-CoA ACP transacylase"/>
    <property type="match status" value="1"/>
</dbReference>
<dbReference type="InterPro" id="IPR049552">
    <property type="entry name" value="PKS_DH_N"/>
</dbReference>
<dbReference type="SMART" id="SM00825">
    <property type="entry name" value="PKS_KS"/>
    <property type="match status" value="1"/>
</dbReference>
<dbReference type="Pfam" id="PF21089">
    <property type="entry name" value="PKS_DH_N"/>
    <property type="match status" value="1"/>
</dbReference>
<dbReference type="OrthoDB" id="329835at2759"/>
<dbReference type="InterPro" id="IPR036291">
    <property type="entry name" value="NAD(P)-bd_dom_sf"/>
</dbReference>
<comment type="caution">
    <text evidence="6">Lacks conserved residue(s) required for the propagation of feature annotation.</text>
</comment>
<feature type="region of interest" description="C-terminal hotdog fold" evidence="6">
    <location>
        <begin position="860"/>
        <end position="994"/>
    </location>
</feature>
<dbReference type="InterPro" id="IPR020807">
    <property type="entry name" value="PKS_DH"/>
</dbReference>
<evidence type="ECO:0000256" key="1">
    <source>
        <dbReference type="ARBA" id="ARBA00022450"/>
    </source>
</evidence>
<keyword evidence="2" id="KW-0597">Phosphoprotein</keyword>
<dbReference type="InterPro" id="IPR001227">
    <property type="entry name" value="Ac_transferase_dom_sf"/>
</dbReference>
<dbReference type="InterPro" id="IPR013154">
    <property type="entry name" value="ADH-like_N"/>
</dbReference>
<evidence type="ECO:0000259" key="7">
    <source>
        <dbReference type="PROSITE" id="PS52004"/>
    </source>
</evidence>
<dbReference type="SMART" id="SM00826">
    <property type="entry name" value="PKS_DH"/>
    <property type="match status" value="1"/>
</dbReference>
<dbReference type="Pfam" id="PF02801">
    <property type="entry name" value="Ketoacyl-synt_C"/>
    <property type="match status" value="1"/>
</dbReference>
<dbReference type="CDD" id="cd00833">
    <property type="entry name" value="PKS"/>
    <property type="match status" value="1"/>
</dbReference>
<dbReference type="PROSITE" id="PS52019">
    <property type="entry name" value="PKS_MFAS_DH"/>
    <property type="match status" value="1"/>
</dbReference>
<dbReference type="EMBL" id="ML732150">
    <property type="protein sequence ID" value="KAB8079483.1"/>
    <property type="molecule type" value="Genomic_DNA"/>
</dbReference>
<dbReference type="PANTHER" id="PTHR43775">
    <property type="entry name" value="FATTY ACID SYNTHASE"/>
    <property type="match status" value="1"/>
</dbReference>
<dbReference type="SUPFAM" id="SSF51735">
    <property type="entry name" value="NAD(P)-binding Rossmann-fold domains"/>
    <property type="match status" value="2"/>
</dbReference>
<evidence type="ECO:0000313" key="10">
    <source>
        <dbReference type="Proteomes" id="UP000326565"/>
    </source>
</evidence>
<dbReference type="InterPro" id="IPR042104">
    <property type="entry name" value="PKS_dehydratase_sf"/>
</dbReference>
<evidence type="ECO:0000256" key="2">
    <source>
        <dbReference type="ARBA" id="ARBA00022553"/>
    </source>
</evidence>
<dbReference type="InterPro" id="IPR050091">
    <property type="entry name" value="PKS_NRPS_Biosynth_Enz"/>
</dbReference>
<name>A0A5N5XFH0_9EURO</name>
<proteinExistence type="predicted"/>
<dbReference type="PROSITE" id="PS52004">
    <property type="entry name" value="KS3_2"/>
    <property type="match status" value="1"/>
</dbReference>